<dbReference type="GeneID" id="22914969"/>
<feature type="transmembrane region" description="Helical" evidence="1">
    <location>
        <begin position="76"/>
        <end position="101"/>
    </location>
</feature>
<keyword evidence="1" id="KW-1133">Transmembrane helix</keyword>
<gene>
    <name evidence="2" type="ORF">GNI_140290</name>
</gene>
<sequence length="175" mass="19212">MLNAASTLACVCFLINLETDLLRATVRYLSVLTILTSIWGPVLYPLLGENIVLTQVPIISQLWGQTAHNTTLSTGFMALLAAGVVQLTVSLGTIVLLPDILTDTLEQKKAHLASSPAGQRSRYDGYADTINLRDSVTDLEESKEVFLNDAILNDEIIRLLHAPFPTADKHYFEDD</sequence>
<dbReference type="VEuPathDB" id="CryptoDB:GNI_140290"/>
<dbReference type="AlphaFoldDB" id="A0A023B0D4"/>
<dbReference type="Proteomes" id="UP000019763">
    <property type="component" value="Unassembled WGS sequence"/>
</dbReference>
<name>A0A023B0D4_GRENI</name>
<proteinExistence type="predicted"/>
<organism evidence="2 3">
    <name type="scientific">Gregarina niphandrodes</name>
    <name type="common">Septate eugregarine</name>
    <dbReference type="NCBI Taxonomy" id="110365"/>
    <lineage>
        <taxon>Eukaryota</taxon>
        <taxon>Sar</taxon>
        <taxon>Alveolata</taxon>
        <taxon>Apicomplexa</taxon>
        <taxon>Conoidasida</taxon>
        <taxon>Gregarinasina</taxon>
        <taxon>Eugregarinorida</taxon>
        <taxon>Gregarinidae</taxon>
        <taxon>Gregarina</taxon>
    </lineage>
</organism>
<evidence type="ECO:0000313" key="2">
    <source>
        <dbReference type="EMBL" id="EZG45143.1"/>
    </source>
</evidence>
<reference evidence="2" key="1">
    <citation type="submission" date="2013-12" db="EMBL/GenBank/DDBJ databases">
        <authorList>
            <person name="Omoto C.K."/>
            <person name="Sibley D."/>
            <person name="Venepally P."/>
            <person name="Hadjithomas M."/>
            <person name="Karamycheva S."/>
            <person name="Brunk B."/>
            <person name="Roos D."/>
            <person name="Caler E."/>
            <person name="Lorenzi H."/>
        </authorList>
    </citation>
    <scope>NUCLEOTIDE SEQUENCE</scope>
</reference>
<keyword evidence="1 2" id="KW-0812">Transmembrane</keyword>
<evidence type="ECO:0000313" key="3">
    <source>
        <dbReference type="Proteomes" id="UP000019763"/>
    </source>
</evidence>
<protein>
    <submittedName>
        <fullName evidence="2">Transmembrane protein</fullName>
    </submittedName>
</protein>
<keyword evidence="1" id="KW-0472">Membrane</keyword>
<dbReference type="EMBL" id="AFNH02001038">
    <property type="protein sequence ID" value="EZG45143.1"/>
    <property type="molecule type" value="Genomic_DNA"/>
</dbReference>
<evidence type="ECO:0000256" key="1">
    <source>
        <dbReference type="SAM" id="Phobius"/>
    </source>
</evidence>
<accession>A0A023B0D4</accession>
<comment type="caution">
    <text evidence="2">The sequence shown here is derived from an EMBL/GenBank/DDBJ whole genome shotgun (WGS) entry which is preliminary data.</text>
</comment>
<dbReference type="RefSeq" id="XP_011132544.1">
    <property type="nucleotide sequence ID" value="XM_011134242.1"/>
</dbReference>
<keyword evidence="3" id="KW-1185">Reference proteome</keyword>